<dbReference type="AlphaFoldDB" id="A0A5M6IVZ7"/>
<dbReference type="Gene3D" id="1.20.1050.10">
    <property type="match status" value="1"/>
</dbReference>
<dbReference type="Pfam" id="PF13410">
    <property type="entry name" value="GST_C_2"/>
    <property type="match status" value="1"/>
</dbReference>
<organism evidence="2 3">
    <name type="scientific">Rhodovastum atsumiense</name>
    <dbReference type="NCBI Taxonomy" id="504468"/>
    <lineage>
        <taxon>Bacteria</taxon>
        <taxon>Pseudomonadati</taxon>
        <taxon>Pseudomonadota</taxon>
        <taxon>Alphaproteobacteria</taxon>
        <taxon>Acetobacterales</taxon>
        <taxon>Acetobacteraceae</taxon>
        <taxon>Rhodovastum</taxon>
    </lineage>
</organism>
<dbReference type="PROSITE" id="PS50404">
    <property type="entry name" value="GST_NTER"/>
    <property type="match status" value="1"/>
</dbReference>
<dbReference type="EMBL" id="VWPK01000012">
    <property type="protein sequence ID" value="KAA5612391.1"/>
    <property type="molecule type" value="Genomic_DNA"/>
</dbReference>
<dbReference type="RefSeq" id="WP_150040490.1">
    <property type="nucleotide sequence ID" value="NZ_OW485601.1"/>
</dbReference>
<dbReference type="PANTHER" id="PTHR43968:SF6">
    <property type="entry name" value="GLUTATHIONE S-TRANSFERASE OMEGA"/>
    <property type="match status" value="1"/>
</dbReference>
<dbReference type="GO" id="GO:0005737">
    <property type="term" value="C:cytoplasm"/>
    <property type="evidence" value="ECO:0007669"/>
    <property type="project" value="TreeGrafter"/>
</dbReference>
<dbReference type="Proteomes" id="UP000325255">
    <property type="component" value="Unassembled WGS sequence"/>
</dbReference>
<dbReference type="PANTHER" id="PTHR43968">
    <property type="match status" value="1"/>
</dbReference>
<reference evidence="2 3" key="1">
    <citation type="submission" date="2019-09" db="EMBL/GenBank/DDBJ databases">
        <title>Genome sequence of Rhodovastum atsumiense, a diverse member of the Acetobacteraceae family of non-sulfur purple photosynthetic bacteria.</title>
        <authorList>
            <person name="Meyer T."/>
            <person name="Kyndt J."/>
        </authorList>
    </citation>
    <scope>NUCLEOTIDE SEQUENCE [LARGE SCALE GENOMIC DNA]</scope>
    <source>
        <strain evidence="2 3">DSM 21279</strain>
    </source>
</reference>
<keyword evidence="2" id="KW-0808">Transferase</keyword>
<dbReference type="InterPro" id="IPR004045">
    <property type="entry name" value="Glutathione_S-Trfase_N"/>
</dbReference>
<dbReference type="InterPro" id="IPR036249">
    <property type="entry name" value="Thioredoxin-like_sf"/>
</dbReference>
<dbReference type="OrthoDB" id="9795329at2"/>
<dbReference type="InterPro" id="IPR050983">
    <property type="entry name" value="GST_Omega/HSP26"/>
</dbReference>
<evidence type="ECO:0000313" key="2">
    <source>
        <dbReference type="EMBL" id="KAA5612391.1"/>
    </source>
</evidence>
<sequence length="199" mass="21838">MKLFHSSTSPYVRKVMACAIAREIERQIELVPTNPHESPAELLASNPLSKVPCLITDDGLALFDSPVICEYLDSLDGAVSLYPRTAGGRWKALKYQALADGIMDAAVLRRMEAQRPEDPARQAVIARQGAVVQRSLDELEKDPPHRVLDIGTISVACALGYLDLRFPADDWRRDHPALATWFAAISREPALARTAPPAA</sequence>
<dbReference type="GO" id="GO:0016740">
    <property type="term" value="F:transferase activity"/>
    <property type="evidence" value="ECO:0007669"/>
    <property type="project" value="UniProtKB-KW"/>
</dbReference>
<dbReference type="CDD" id="cd03205">
    <property type="entry name" value="GST_C_6"/>
    <property type="match status" value="1"/>
</dbReference>
<accession>A0A5M6IVZ7</accession>
<gene>
    <name evidence="2" type="ORF">F1189_09440</name>
</gene>
<dbReference type="SUPFAM" id="SSF47616">
    <property type="entry name" value="GST C-terminal domain-like"/>
    <property type="match status" value="1"/>
</dbReference>
<dbReference type="Gene3D" id="3.40.30.10">
    <property type="entry name" value="Glutaredoxin"/>
    <property type="match status" value="1"/>
</dbReference>
<name>A0A5M6IVZ7_9PROT</name>
<evidence type="ECO:0000313" key="3">
    <source>
        <dbReference type="Proteomes" id="UP000325255"/>
    </source>
</evidence>
<dbReference type="SUPFAM" id="SSF52833">
    <property type="entry name" value="Thioredoxin-like"/>
    <property type="match status" value="1"/>
</dbReference>
<evidence type="ECO:0000259" key="1">
    <source>
        <dbReference type="PROSITE" id="PS50404"/>
    </source>
</evidence>
<protein>
    <submittedName>
        <fullName evidence="2">Glutathione S-transferase</fullName>
    </submittedName>
</protein>
<dbReference type="CDD" id="cd03049">
    <property type="entry name" value="GST_N_3"/>
    <property type="match status" value="1"/>
</dbReference>
<keyword evidence="3" id="KW-1185">Reference proteome</keyword>
<feature type="domain" description="GST N-terminal" evidence="1">
    <location>
        <begin position="1"/>
        <end position="80"/>
    </location>
</feature>
<comment type="caution">
    <text evidence="2">The sequence shown here is derived from an EMBL/GenBank/DDBJ whole genome shotgun (WGS) entry which is preliminary data.</text>
</comment>
<proteinExistence type="predicted"/>
<dbReference type="Pfam" id="PF13409">
    <property type="entry name" value="GST_N_2"/>
    <property type="match status" value="1"/>
</dbReference>
<dbReference type="InterPro" id="IPR036282">
    <property type="entry name" value="Glutathione-S-Trfase_C_sf"/>
</dbReference>